<accession>A0A086ZFB3</accession>
<organism evidence="1 2">
    <name type="scientific">Bifidobacterium boum</name>
    <dbReference type="NCBI Taxonomy" id="78343"/>
    <lineage>
        <taxon>Bacteria</taxon>
        <taxon>Bacillati</taxon>
        <taxon>Actinomycetota</taxon>
        <taxon>Actinomycetes</taxon>
        <taxon>Bifidobacteriales</taxon>
        <taxon>Bifidobacteriaceae</taxon>
        <taxon>Bifidobacterium</taxon>
    </lineage>
</organism>
<dbReference type="Proteomes" id="UP000029093">
    <property type="component" value="Unassembled WGS sequence"/>
</dbReference>
<comment type="caution">
    <text evidence="1">The sequence shown here is derived from an EMBL/GenBank/DDBJ whole genome shotgun (WGS) entry which is preliminary data.</text>
</comment>
<keyword evidence="2" id="KW-1185">Reference proteome</keyword>
<evidence type="ECO:0000313" key="2">
    <source>
        <dbReference type="Proteomes" id="UP000029093"/>
    </source>
</evidence>
<dbReference type="AlphaFoldDB" id="A0A086ZFB3"/>
<protein>
    <submittedName>
        <fullName evidence="1">Uncharacterized protein</fullName>
    </submittedName>
</protein>
<gene>
    <name evidence="1" type="ORF">BBOU_1679</name>
</gene>
<sequence>MKYGNEEIQQYRKTEIQRYGDTYYLNGWDKDISIPVSEVGESNNQLLKYGSTGLLRYGDI</sequence>
<reference evidence="1 2" key="1">
    <citation type="submission" date="2014-03" db="EMBL/GenBank/DDBJ databases">
        <title>Genomics of Bifidobacteria.</title>
        <authorList>
            <person name="Ventura M."/>
            <person name="Milani C."/>
            <person name="Lugli G.A."/>
        </authorList>
    </citation>
    <scope>NUCLEOTIDE SEQUENCE [LARGE SCALE GENOMIC DNA]</scope>
    <source>
        <strain evidence="1 2">LMG 10736</strain>
    </source>
</reference>
<evidence type="ECO:0000313" key="1">
    <source>
        <dbReference type="EMBL" id="KFI45213.1"/>
    </source>
</evidence>
<proteinExistence type="predicted"/>
<name>A0A086ZFB3_9BIFI</name>
<dbReference type="EMBL" id="JGYQ01000018">
    <property type="protein sequence ID" value="KFI45213.1"/>
    <property type="molecule type" value="Genomic_DNA"/>
</dbReference>